<evidence type="ECO:0000313" key="1">
    <source>
        <dbReference type="EMBL" id="GAA0153035.1"/>
    </source>
</evidence>
<dbReference type="PANTHER" id="PTHR46890:SF48">
    <property type="entry name" value="RNA-DIRECTED DNA POLYMERASE"/>
    <property type="match status" value="1"/>
</dbReference>
<sequence>MNDRPPAIHRQHAPTLRLLHPETHSTVDEPSRLATRLALEGLCKVAPPFHKPVTVEEIESTFLGMKSGTTPSPDVLSLEFYKDTWSIIKHYVIAVVPSFFHTCHLPLYVNYTTLTLIPKVKHPHSMKDFRPISWCNVLYKGISSIIAHRLRKILYKIFGDHQTAYVPGRQISYGILMISRGLRQGDPLSPYLFIIIMEFFDDLMKMTVADPVNRFKFYSCVSKLDLLI</sequence>
<reference evidence="1 2" key="1">
    <citation type="submission" date="2024-01" db="EMBL/GenBank/DDBJ databases">
        <title>The complete chloroplast genome sequence of Lithospermum erythrorhizon: insights into the phylogenetic relationship among Boraginaceae species and the maternal lineages of purple gromwells.</title>
        <authorList>
            <person name="Okada T."/>
            <person name="Watanabe K."/>
        </authorList>
    </citation>
    <scope>NUCLEOTIDE SEQUENCE [LARGE SCALE GENOMIC DNA]</scope>
</reference>
<dbReference type="InterPro" id="IPR052343">
    <property type="entry name" value="Retrotransposon-Effector_Assoc"/>
</dbReference>
<dbReference type="Proteomes" id="UP001454036">
    <property type="component" value="Unassembled WGS sequence"/>
</dbReference>
<dbReference type="EMBL" id="BAABME010018219">
    <property type="protein sequence ID" value="GAA0153035.1"/>
    <property type="molecule type" value="Genomic_DNA"/>
</dbReference>
<dbReference type="PANTHER" id="PTHR46890">
    <property type="entry name" value="NON-LTR RETROLELEMENT REVERSE TRANSCRIPTASE-LIKE PROTEIN-RELATED"/>
    <property type="match status" value="1"/>
</dbReference>
<organism evidence="1 2">
    <name type="scientific">Lithospermum erythrorhizon</name>
    <name type="common">Purple gromwell</name>
    <name type="synonym">Lithospermum officinale var. erythrorhizon</name>
    <dbReference type="NCBI Taxonomy" id="34254"/>
    <lineage>
        <taxon>Eukaryota</taxon>
        <taxon>Viridiplantae</taxon>
        <taxon>Streptophyta</taxon>
        <taxon>Embryophyta</taxon>
        <taxon>Tracheophyta</taxon>
        <taxon>Spermatophyta</taxon>
        <taxon>Magnoliopsida</taxon>
        <taxon>eudicotyledons</taxon>
        <taxon>Gunneridae</taxon>
        <taxon>Pentapetalae</taxon>
        <taxon>asterids</taxon>
        <taxon>lamiids</taxon>
        <taxon>Boraginales</taxon>
        <taxon>Boraginaceae</taxon>
        <taxon>Boraginoideae</taxon>
        <taxon>Lithospermeae</taxon>
        <taxon>Lithospermum</taxon>
    </lineage>
</organism>
<proteinExistence type="predicted"/>
<accession>A0AAV3PRS6</accession>
<protein>
    <recommendedName>
        <fullName evidence="3">Reverse transcriptase domain-containing protein</fullName>
    </recommendedName>
</protein>
<comment type="caution">
    <text evidence="1">The sequence shown here is derived from an EMBL/GenBank/DDBJ whole genome shotgun (WGS) entry which is preliminary data.</text>
</comment>
<name>A0AAV3PRS6_LITER</name>
<keyword evidence="2" id="KW-1185">Reference proteome</keyword>
<evidence type="ECO:0000313" key="2">
    <source>
        <dbReference type="Proteomes" id="UP001454036"/>
    </source>
</evidence>
<dbReference type="InterPro" id="IPR043502">
    <property type="entry name" value="DNA/RNA_pol_sf"/>
</dbReference>
<evidence type="ECO:0008006" key="3">
    <source>
        <dbReference type="Google" id="ProtNLM"/>
    </source>
</evidence>
<dbReference type="SUPFAM" id="SSF56672">
    <property type="entry name" value="DNA/RNA polymerases"/>
    <property type="match status" value="1"/>
</dbReference>
<gene>
    <name evidence="1" type="ORF">LIER_37615</name>
</gene>
<dbReference type="AlphaFoldDB" id="A0AAV3PRS6"/>